<gene>
    <name evidence="8" type="ORF">J7561_01060</name>
</gene>
<evidence type="ECO:0000256" key="3">
    <source>
        <dbReference type="ARBA" id="ARBA00022475"/>
    </source>
</evidence>
<keyword evidence="3" id="KW-1003">Cell membrane</keyword>
<feature type="transmembrane region" description="Helical" evidence="7">
    <location>
        <begin position="208"/>
        <end position="228"/>
    </location>
</feature>
<organism evidence="8 9">
    <name type="scientific">Wohlfahrtiimonas chitiniclastica</name>
    <dbReference type="NCBI Taxonomy" id="400946"/>
    <lineage>
        <taxon>Bacteria</taxon>
        <taxon>Pseudomonadati</taxon>
        <taxon>Pseudomonadota</taxon>
        <taxon>Gammaproteobacteria</taxon>
        <taxon>Cardiobacteriales</taxon>
        <taxon>Ignatzschineriaceae</taxon>
        <taxon>Wohlfahrtiimonas</taxon>
    </lineage>
</organism>
<evidence type="ECO:0000256" key="6">
    <source>
        <dbReference type="ARBA" id="ARBA00023136"/>
    </source>
</evidence>
<comment type="similarity">
    <text evidence="2">Belongs to the UPF0324 family.</text>
</comment>
<sequence>MTKLNLSILIGILCCFVIAIGAHFLGKQFPLIGGAVFGITLGIILNALFAKTSEKISKGTSFAGKKMLHYAIILLGFEMSIQEVFHVGLNSLWIMLFTLAATFITAIVVAKMLKIDFVTGTLIGVGTSICGGSAIAATAPVVRADSQQIAYAIATIFLFNIAAVFIFPALGHLFHMNDEAFGLWAGTAINDTSSVLAAAYSYSDESGSLATIVKLTRTLMIVPITFFLSLYMAKSQSSGGDYEFKLTKAVPYFITGFIITTLINSLNIIPHEITHGLAQFGKFLIIVALVGIGLNTDLMKLLKNGLRPIIMGAICWAVLSVTALIVLYSMGHLA</sequence>
<evidence type="ECO:0000256" key="4">
    <source>
        <dbReference type="ARBA" id="ARBA00022692"/>
    </source>
</evidence>
<dbReference type="EMBL" id="JAGIBU010000001">
    <property type="protein sequence ID" value="MBS7823788.1"/>
    <property type="molecule type" value="Genomic_DNA"/>
</dbReference>
<feature type="transmembrane region" description="Helical" evidence="7">
    <location>
        <begin position="181"/>
        <end position="202"/>
    </location>
</feature>
<protein>
    <submittedName>
        <fullName evidence="8">YeiH family putative sulfate export transporter</fullName>
    </submittedName>
</protein>
<dbReference type="PANTHER" id="PTHR30106:SF1">
    <property type="entry name" value="UPF0324 MEMBRANE PROTEIN FN0533"/>
    <property type="match status" value="1"/>
</dbReference>
<comment type="caution">
    <text evidence="8">The sequence shown here is derived from an EMBL/GenBank/DDBJ whole genome shotgun (WGS) entry which is preliminary data.</text>
</comment>
<comment type="subcellular location">
    <subcellularLocation>
        <location evidence="1">Cell membrane</location>
        <topology evidence="1">Multi-pass membrane protein</topology>
    </subcellularLocation>
</comment>
<dbReference type="RefSeq" id="WP_213403278.1">
    <property type="nucleotide sequence ID" value="NZ_JAGIBT010000001.1"/>
</dbReference>
<feature type="transmembrane region" description="Helical" evidence="7">
    <location>
        <begin position="149"/>
        <end position="174"/>
    </location>
</feature>
<dbReference type="InterPro" id="IPR018383">
    <property type="entry name" value="UPF0324_pro"/>
</dbReference>
<dbReference type="AlphaFoldDB" id="A0AB35C080"/>
<feature type="transmembrane region" description="Helical" evidence="7">
    <location>
        <begin position="276"/>
        <end position="296"/>
    </location>
</feature>
<accession>A0AB35C080</accession>
<keyword evidence="4 7" id="KW-0812">Transmembrane</keyword>
<evidence type="ECO:0000256" key="1">
    <source>
        <dbReference type="ARBA" id="ARBA00004651"/>
    </source>
</evidence>
<feature type="transmembrane region" description="Helical" evidence="7">
    <location>
        <begin position="249"/>
        <end position="270"/>
    </location>
</feature>
<evidence type="ECO:0000313" key="8">
    <source>
        <dbReference type="EMBL" id="MBS7823788.1"/>
    </source>
</evidence>
<feature type="transmembrane region" description="Helical" evidence="7">
    <location>
        <begin position="7"/>
        <end position="25"/>
    </location>
</feature>
<feature type="transmembrane region" description="Helical" evidence="7">
    <location>
        <begin position="31"/>
        <end position="48"/>
    </location>
</feature>
<dbReference type="GO" id="GO:0005886">
    <property type="term" value="C:plasma membrane"/>
    <property type="evidence" value="ECO:0007669"/>
    <property type="project" value="UniProtKB-SubCell"/>
</dbReference>
<dbReference type="PANTHER" id="PTHR30106">
    <property type="entry name" value="INNER MEMBRANE PROTEIN YEIH-RELATED"/>
    <property type="match status" value="1"/>
</dbReference>
<name>A0AB35C080_9GAMM</name>
<dbReference type="Proteomes" id="UP000680020">
    <property type="component" value="Unassembled WGS sequence"/>
</dbReference>
<keyword evidence="5 7" id="KW-1133">Transmembrane helix</keyword>
<evidence type="ECO:0000256" key="5">
    <source>
        <dbReference type="ARBA" id="ARBA00022989"/>
    </source>
</evidence>
<reference evidence="8" key="1">
    <citation type="submission" date="2021-03" db="EMBL/GenBank/DDBJ databases">
        <title>Identification and antibiotic profiling of Wohlfahrtiimonas chitiniclastica, an underestimated human pathogen.</title>
        <authorList>
            <person name="Kopf A."/>
            <person name="Bunk B."/>
            <person name="Coldewey S."/>
            <person name="Gunzer F."/>
            <person name="Riedel T."/>
            <person name="Schroettner P."/>
        </authorList>
    </citation>
    <scope>NUCLEOTIDE SEQUENCE</scope>
    <source>
        <strain evidence="8">DSM 100917</strain>
    </source>
</reference>
<evidence type="ECO:0000313" key="9">
    <source>
        <dbReference type="Proteomes" id="UP000680020"/>
    </source>
</evidence>
<evidence type="ECO:0000256" key="7">
    <source>
        <dbReference type="SAM" id="Phobius"/>
    </source>
</evidence>
<proteinExistence type="inferred from homology"/>
<feature type="transmembrane region" description="Helical" evidence="7">
    <location>
        <begin position="91"/>
        <end position="110"/>
    </location>
</feature>
<feature type="transmembrane region" description="Helical" evidence="7">
    <location>
        <begin position="308"/>
        <end position="330"/>
    </location>
</feature>
<keyword evidence="6 7" id="KW-0472">Membrane</keyword>
<feature type="transmembrane region" description="Helical" evidence="7">
    <location>
        <begin position="117"/>
        <end position="137"/>
    </location>
</feature>
<dbReference type="Pfam" id="PF03601">
    <property type="entry name" value="Cons_hypoth698"/>
    <property type="match status" value="1"/>
</dbReference>
<evidence type="ECO:0000256" key="2">
    <source>
        <dbReference type="ARBA" id="ARBA00007977"/>
    </source>
</evidence>